<sequence length="312" mass="34795">MRRFLPSLSALHAFDAAVRYLSFTKAAEDLCITQSGISRQIRNLEEFLGVTLFERAGPRIILTAAGRAYYEEISHLLDRMEEVSIDAVRGRTTEDFLRIGMSPTLARRWALPVLKHFARAEPEILFEVVACPNTQDPTDFDANLFFLRGVGNWAACRSHLLFEEDLVVVGAPALLPAQGFLAEDDLRRITLIQNVSRPSLWMHWLRAADIPFTGPILGPRFSVTDMIIEAAIAGMGLAVVPESYVLAELADGRLKPAFPQRCSSGEGFYMCCPEAFMSQNGVAAFRRWFLAEARRRNLLPAPRPTARDDPAA</sequence>
<comment type="similarity">
    <text evidence="1">Belongs to the LysR transcriptional regulatory family.</text>
</comment>
<evidence type="ECO:0000313" key="6">
    <source>
        <dbReference type="EMBL" id="KYO52452.1"/>
    </source>
</evidence>
<protein>
    <submittedName>
        <fullName evidence="6">LysR family transcriptional regulator</fullName>
    </submittedName>
</protein>
<dbReference type="Gene3D" id="1.10.10.10">
    <property type="entry name" value="Winged helix-like DNA-binding domain superfamily/Winged helix DNA-binding domain"/>
    <property type="match status" value="1"/>
</dbReference>
<dbReference type="PANTHER" id="PTHR30537">
    <property type="entry name" value="HTH-TYPE TRANSCRIPTIONAL REGULATOR"/>
    <property type="match status" value="1"/>
</dbReference>
<proteinExistence type="inferred from homology"/>
<comment type="caution">
    <text evidence="6">The sequence shown here is derived from an EMBL/GenBank/DDBJ whole genome shotgun (WGS) entry which is preliminary data.</text>
</comment>
<keyword evidence="3" id="KW-0238">DNA-binding</keyword>
<dbReference type="Pfam" id="PF03466">
    <property type="entry name" value="LysR_substrate"/>
    <property type="match status" value="1"/>
</dbReference>
<gene>
    <name evidence="6" type="ORF">AUP44_05590</name>
</gene>
<dbReference type="RefSeq" id="WP_062764285.1">
    <property type="nucleotide sequence ID" value="NZ_CP121024.1"/>
</dbReference>
<name>A0A162KYG7_9PROT</name>
<evidence type="ECO:0000313" key="7">
    <source>
        <dbReference type="Proteomes" id="UP000075787"/>
    </source>
</evidence>
<dbReference type="CDD" id="cd08432">
    <property type="entry name" value="PBP2_GcdR_TrpI_HvrB_AmpR_like"/>
    <property type="match status" value="1"/>
</dbReference>
<dbReference type="InterPro" id="IPR036390">
    <property type="entry name" value="WH_DNA-bd_sf"/>
</dbReference>
<dbReference type="PROSITE" id="PS50931">
    <property type="entry name" value="HTH_LYSR"/>
    <property type="match status" value="1"/>
</dbReference>
<dbReference type="SUPFAM" id="SSF46785">
    <property type="entry name" value="Winged helix' DNA-binding domain"/>
    <property type="match status" value="1"/>
</dbReference>
<dbReference type="SUPFAM" id="SSF53850">
    <property type="entry name" value="Periplasmic binding protein-like II"/>
    <property type="match status" value="1"/>
</dbReference>
<evidence type="ECO:0000259" key="5">
    <source>
        <dbReference type="PROSITE" id="PS50931"/>
    </source>
</evidence>
<evidence type="ECO:0000256" key="4">
    <source>
        <dbReference type="ARBA" id="ARBA00023163"/>
    </source>
</evidence>
<dbReference type="EMBL" id="LPZR01000156">
    <property type="protein sequence ID" value="KYO52452.1"/>
    <property type="molecule type" value="Genomic_DNA"/>
</dbReference>
<evidence type="ECO:0000256" key="1">
    <source>
        <dbReference type="ARBA" id="ARBA00009437"/>
    </source>
</evidence>
<dbReference type="Proteomes" id="UP000075787">
    <property type="component" value="Unassembled WGS sequence"/>
</dbReference>
<dbReference type="GeneID" id="97239277"/>
<reference evidence="6 7" key="1">
    <citation type="submission" date="2015-12" db="EMBL/GenBank/DDBJ databases">
        <title>Genome sequence of Tistrella mobilis MCCC 1A02139.</title>
        <authorList>
            <person name="Lu L."/>
            <person name="Lai Q."/>
            <person name="Shao Z."/>
            <person name="Qian P."/>
        </authorList>
    </citation>
    <scope>NUCLEOTIDE SEQUENCE [LARGE SCALE GENOMIC DNA]</scope>
    <source>
        <strain evidence="6 7">MCCC 1A02139</strain>
    </source>
</reference>
<dbReference type="InterPro" id="IPR000847">
    <property type="entry name" value="LysR_HTH_N"/>
</dbReference>
<evidence type="ECO:0000256" key="2">
    <source>
        <dbReference type="ARBA" id="ARBA00023015"/>
    </source>
</evidence>
<feature type="domain" description="HTH lysR-type" evidence="5">
    <location>
        <begin position="6"/>
        <end position="63"/>
    </location>
</feature>
<dbReference type="FunFam" id="1.10.10.10:FF:000001">
    <property type="entry name" value="LysR family transcriptional regulator"/>
    <property type="match status" value="1"/>
</dbReference>
<dbReference type="PANTHER" id="PTHR30537:SF26">
    <property type="entry name" value="GLYCINE CLEAVAGE SYSTEM TRANSCRIPTIONAL ACTIVATOR"/>
    <property type="match status" value="1"/>
</dbReference>
<dbReference type="GO" id="GO:0006351">
    <property type="term" value="P:DNA-templated transcription"/>
    <property type="evidence" value="ECO:0007669"/>
    <property type="project" value="TreeGrafter"/>
</dbReference>
<dbReference type="OrthoDB" id="9794694at2"/>
<organism evidence="6 7">
    <name type="scientific">Tistrella mobilis</name>
    <dbReference type="NCBI Taxonomy" id="171437"/>
    <lineage>
        <taxon>Bacteria</taxon>
        <taxon>Pseudomonadati</taxon>
        <taxon>Pseudomonadota</taxon>
        <taxon>Alphaproteobacteria</taxon>
        <taxon>Geminicoccales</taxon>
        <taxon>Geminicoccaceae</taxon>
        <taxon>Tistrella</taxon>
    </lineage>
</organism>
<dbReference type="Gene3D" id="3.40.190.10">
    <property type="entry name" value="Periplasmic binding protein-like II"/>
    <property type="match status" value="2"/>
</dbReference>
<accession>A0A162KYG7</accession>
<dbReference type="InterPro" id="IPR005119">
    <property type="entry name" value="LysR_subst-bd"/>
</dbReference>
<dbReference type="GO" id="GO:0043565">
    <property type="term" value="F:sequence-specific DNA binding"/>
    <property type="evidence" value="ECO:0007669"/>
    <property type="project" value="TreeGrafter"/>
</dbReference>
<dbReference type="InterPro" id="IPR036388">
    <property type="entry name" value="WH-like_DNA-bd_sf"/>
</dbReference>
<dbReference type="InterPro" id="IPR058163">
    <property type="entry name" value="LysR-type_TF_proteobact-type"/>
</dbReference>
<dbReference type="GO" id="GO:0003700">
    <property type="term" value="F:DNA-binding transcription factor activity"/>
    <property type="evidence" value="ECO:0007669"/>
    <property type="project" value="InterPro"/>
</dbReference>
<keyword evidence="4" id="KW-0804">Transcription</keyword>
<dbReference type="AlphaFoldDB" id="A0A162KYG7"/>
<evidence type="ECO:0000256" key="3">
    <source>
        <dbReference type="ARBA" id="ARBA00023125"/>
    </source>
</evidence>
<dbReference type="Pfam" id="PF00126">
    <property type="entry name" value="HTH_1"/>
    <property type="match status" value="1"/>
</dbReference>
<keyword evidence="2" id="KW-0805">Transcription regulation</keyword>
<dbReference type="PRINTS" id="PR00039">
    <property type="entry name" value="HTHLYSR"/>
</dbReference>